<sequence>MTKKIENFIAAVKEYPILYNMALPDFKDTKKKDYIWDNEISVKMNGESGDLLKSKWKNLRDTYQKHLRANKLTKGQSVNETKNKNLATYKKWQWASHMEYLKEHLSFAETISNVHEPAQDEDNETNDLLNSTESTFEKNEVVISESPKKQRKKFKGPSQKNTEKDPQCSNVDKVLEHSQKKRKTSHNNVMEGIELLMMGHAKTIKKFSARRQAIAKTKIAKLIGELELEQLDEDSSQQHLPTTSSSSRSSQYP</sequence>
<dbReference type="OrthoDB" id="6621996at2759"/>
<dbReference type="GO" id="GO:0006357">
    <property type="term" value="P:regulation of transcription by RNA polymerase II"/>
    <property type="evidence" value="ECO:0007669"/>
    <property type="project" value="TreeGrafter"/>
</dbReference>
<reference evidence="3 4" key="1">
    <citation type="submission" date="2019-08" db="EMBL/GenBank/DDBJ databases">
        <authorList>
            <person name="Alioto T."/>
            <person name="Alioto T."/>
            <person name="Gomez Garrido J."/>
        </authorList>
    </citation>
    <scope>NUCLEOTIDE SEQUENCE [LARGE SCALE GENOMIC DNA]</scope>
</reference>
<proteinExistence type="predicted"/>
<keyword evidence="4" id="KW-1185">Reference proteome</keyword>
<dbReference type="GO" id="GO:0005634">
    <property type="term" value="C:nucleus"/>
    <property type="evidence" value="ECO:0007669"/>
    <property type="project" value="TreeGrafter"/>
</dbReference>
<name>A0A5E4N941_9HEMI</name>
<evidence type="ECO:0000313" key="3">
    <source>
        <dbReference type="EMBL" id="VVC40408.1"/>
    </source>
</evidence>
<dbReference type="AlphaFoldDB" id="A0A5E4N941"/>
<dbReference type="PANTHER" id="PTHR12243">
    <property type="entry name" value="MADF DOMAIN TRANSCRIPTION FACTOR"/>
    <property type="match status" value="1"/>
</dbReference>
<evidence type="ECO:0000256" key="1">
    <source>
        <dbReference type="SAM" id="MobiDB-lite"/>
    </source>
</evidence>
<dbReference type="SMART" id="SM00595">
    <property type="entry name" value="MADF"/>
    <property type="match status" value="1"/>
</dbReference>
<dbReference type="Pfam" id="PF10545">
    <property type="entry name" value="MADF_DNA_bdg"/>
    <property type="match status" value="1"/>
</dbReference>
<evidence type="ECO:0000259" key="2">
    <source>
        <dbReference type="PROSITE" id="PS51029"/>
    </source>
</evidence>
<evidence type="ECO:0000313" key="4">
    <source>
        <dbReference type="Proteomes" id="UP000325440"/>
    </source>
</evidence>
<feature type="compositionally biased region" description="Low complexity" evidence="1">
    <location>
        <begin position="244"/>
        <end position="253"/>
    </location>
</feature>
<feature type="region of interest" description="Disordered" evidence="1">
    <location>
        <begin position="230"/>
        <end position="253"/>
    </location>
</feature>
<dbReference type="PROSITE" id="PS51029">
    <property type="entry name" value="MADF"/>
    <property type="match status" value="1"/>
</dbReference>
<feature type="domain" description="MADF" evidence="2">
    <location>
        <begin position="7"/>
        <end position="106"/>
    </location>
</feature>
<dbReference type="GO" id="GO:0005667">
    <property type="term" value="C:transcription regulator complex"/>
    <property type="evidence" value="ECO:0007669"/>
    <property type="project" value="TreeGrafter"/>
</dbReference>
<protein>
    <submittedName>
        <fullName evidence="3">MADF domain</fullName>
    </submittedName>
</protein>
<dbReference type="InterPro" id="IPR039353">
    <property type="entry name" value="TF_Adf1"/>
</dbReference>
<feature type="region of interest" description="Disordered" evidence="1">
    <location>
        <begin position="115"/>
        <end position="187"/>
    </location>
</feature>
<dbReference type="PANTHER" id="PTHR12243:SF67">
    <property type="entry name" value="COREPRESSOR OF PANGOLIN, ISOFORM A-RELATED"/>
    <property type="match status" value="1"/>
</dbReference>
<dbReference type="Proteomes" id="UP000325440">
    <property type="component" value="Unassembled WGS sequence"/>
</dbReference>
<organism evidence="3 4">
    <name type="scientific">Cinara cedri</name>
    <dbReference type="NCBI Taxonomy" id="506608"/>
    <lineage>
        <taxon>Eukaryota</taxon>
        <taxon>Metazoa</taxon>
        <taxon>Ecdysozoa</taxon>
        <taxon>Arthropoda</taxon>
        <taxon>Hexapoda</taxon>
        <taxon>Insecta</taxon>
        <taxon>Pterygota</taxon>
        <taxon>Neoptera</taxon>
        <taxon>Paraneoptera</taxon>
        <taxon>Hemiptera</taxon>
        <taxon>Sternorrhyncha</taxon>
        <taxon>Aphidomorpha</taxon>
        <taxon>Aphidoidea</taxon>
        <taxon>Aphididae</taxon>
        <taxon>Lachninae</taxon>
        <taxon>Cinara</taxon>
    </lineage>
</organism>
<gene>
    <name evidence="3" type="ORF">CINCED_3A000406</name>
</gene>
<accession>A0A5E4N941</accession>
<dbReference type="EMBL" id="CABPRJ010001903">
    <property type="protein sequence ID" value="VVC40408.1"/>
    <property type="molecule type" value="Genomic_DNA"/>
</dbReference>
<dbReference type="InterPro" id="IPR006578">
    <property type="entry name" value="MADF-dom"/>
</dbReference>